<dbReference type="RefSeq" id="WP_074791826.1">
    <property type="nucleotide sequence ID" value="NZ_FNZX01000015.1"/>
</dbReference>
<name>A0A1H7L696_9FIRM</name>
<feature type="transmembrane region" description="Helical" evidence="1">
    <location>
        <begin position="48"/>
        <end position="69"/>
    </location>
</feature>
<evidence type="ECO:0000313" key="2">
    <source>
        <dbReference type="EMBL" id="SEK94549.1"/>
    </source>
</evidence>
<feature type="transmembrane region" description="Helical" evidence="1">
    <location>
        <begin position="137"/>
        <end position="157"/>
    </location>
</feature>
<dbReference type="Proteomes" id="UP000182321">
    <property type="component" value="Unassembled WGS sequence"/>
</dbReference>
<proteinExistence type="predicted"/>
<keyword evidence="3" id="KW-1185">Reference proteome</keyword>
<keyword evidence="1" id="KW-1133">Transmembrane helix</keyword>
<sequence>MTKMMKRALINLGFRVFVFLFILGAYIFRKDMLVGFMTHEFTFGISEYGISPLHVLWGIFMVMMLQHIIPHKYLSMAYFKGDVKTFNEVKGYSRLDLLEFVQQMNVRAWIVMLVWLTFNAVFAVLYLFKVIGAADMLMLTVFFYLCDYICILIFCPFQSFIMHNKCCINCRIYDWGYFMMFTPMLFIKNFFSWSLFFTALIVLIKWEVGYAKHPETFWFGSNKHLQCANCKEKLCIIKNRKGHERV</sequence>
<keyword evidence="1" id="KW-0812">Transmembrane</keyword>
<protein>
    <submittedName>
        <fullName evidence="2">Uncharacterized protein</fullName>
    </submittedName>
</protein>
<feature type="transmembrane region" description="Helical" evidence="1">
    <location>
        <begin position="108"/>
        <end position="131"/>
    </location>
</feature>
<gene>
    <name evidence="2" type="ORF">SAMN02910377_02237</name>
</gene>
<reference evidence="3" key="1">
    <citation type="submission" date="2016-10" db="EMBL/GenBank/DDBJ databases">
        <authorList>
            <person name="Varghese N."/>
        </authorList>
    </citation>
    <scope>NUCLEOTIDE SEQUENCE [LARGE SCALE GENOMIC DNA]</scope>
    <source>
        <strain evidence="3">ACV-9</strain>
    </source>
</reference>
<feature type="transmembrane region" description="Helical" evidence="1">
    <location>
        <begin position="12"/>
        <end position="28"/>
    </location>
</feature>
<organism evidence="2 3">
    <name type="scientific">Pseudobutyrivibrio ruminis</name>
    <dbReference type="NCBI Taxonomy" id="46206"/>
    <lineage>
        <taxon>Bacteria</taxon>
        <taxon>Bacillati</taxon>
        <taxon>Bacillota</taxon>
        <taxon>Clostridia</taxon>
        <taxon>Lachnospirales</taxon>
        <taxon>Lachnospiraceae</taxon>
        <taxon>Pseudobutyrivibrio</taxon>
    </lineage>
</organism>
<dbReference type="AlphaFoldDB" id="A0A1H7L696"/>
<keyword evidence="1" id="KW-0472">Membrane</keyword>
<evidence type="ECO:0000256" key="1">
    <source>
        <dbReference type="SAM" id="Phobius"/>
    </source>
</evidence>
<accession>A0A1H7L696</accession>
<dbReference type="EMBL" id="FNZX01000015">
    <property type="protein sequence ID" value="SEK94549.1"/>
    <property type="molecule type" value="Genomic_DNA"/>
</dbReference>
<evidence type="ECO:0000313" key="3">
    <source>
        <dbReference type="Proteomes" id="UP000182321"/>
    </source>
</evidence>
<feature type="transmembrane region" description="Helical" evidence="1">
    <location>
        <begin position="178"/>
        <end position="204"/>
    </location>
</feature>